<organism evidence="1 2">
    <name type="scientific">Allochromatium vinosum (strain ATCC 17899 / DSM 180 / NBRC 103801 / NCIMB 10441 / D)</name>
    <name type="common">Chromatium vinosum</name>
    <dbReference type="NCBI Taxonomy" id="572477"/>
    <lineage>
        <taxon>Bacteria</taxon>
        <taxon>Pseudomonadati</taxon>
        <taxon>Pseudomonadota</taxon>
        <taxon>Gammaproteobacteria</taxon>
        <taxon>Chromatiales</taxon>
        <taxon>Chromatiaceae</taxon>
        <taxon>Allochromatium</taxon>
    </lineage>
</organism>
<keyword evidence="2" id="KW-1185">Reference proteome</keyword>
<evidence type="ECO:0000313" key="1">
    <source>
        <dbReference type="EMBL" id="ADC64162.1"/>
    </source>
</evidence>
<dbReference type="AlphaFoldDB" id="D3RWF0"/>
<dbReference type="KEGG" id="alv:Alvin_3271"/>
<sequence>MFQIDDALFDAYPILRDSLLQRQYNKLEEPLRYISRDQDGLDALIRVVELGLALDQHQHGDPLFTLQRTLQGQTYLDVKKHPLGLKLYQAIRFDAPLIRRHFPQHEFDPWVSCFLRQVEQPPDLQEIIQLYREDAITIDHQRVYDVLQTCVEALRSLFHSEPFFLDIQQRYREMQHRHQRLHSYVKSRLERTEKLMVCRIELTYRDPVRCSRKRRPYITLDQTLDHQQAFAQSFATSGLFEHLVGSIWKLSYAAYKGFYYQWFFFFDGSAVLSGWEMSERIGRHWREQVGHEARFWNQHIDSGKYLPLGTGMIQRDQWSRWCNLDLALRNLCVVDYFMQLQHPQRRTFGRGYLRRSPEVGLEYSDAYSVEQSNMEQHWNRWRAKNIT</sequence>
<dbReference type="Proteomes" id="UP000001441">
    <property type="component" value="Plasmid pALVIN02"/>
</dbReference>
<evidence type="ECO:0000313" key="2">
    <source>
        <dbReference type="Proteomes" id="UP000001441"/>
    </source>
</evidence>
<keyword evidence="1" id="KW-0614">Plasmid</keyword>
<name>D3RWF0_ALLVD</name>
<gene>
    <name evidence="1" type="ordered locus">Alvin_3271</name>
</gene>
<reference evidence="1 2" key="1">
    <citation type="journal article" date="2011" name="Stand. Genomic Sci.">
        <title>Complete genome sequence of Allochromatium vinosum DSM 180(T).</title>
        <authorList>
            <person name="Weissgerber T."/>
            <person name="Zigann R."/>
            <person name="Bruce D."/>
            <person name="Chang Y.J."/>
            <person name="Detter J.C."/>
            <person name="Han C."/>
            <person name="Hauser L."/>
            <person name="Jeffries C.D."/>
            <person name="Land M."/>
            <person name="Munk A.C."/>
            <person name="Tapia R."/>
            <person name="Dahl C."/>
        </authorList>
    </citation>
    <scope>NUCLEOTIDE SEQUENCE [LARGE SCALE GENOMIC DNA]</scope>
    <source>
        <strain evidence="2">ATCC 17899 / DSM 180 / NBRC 103801 / NCIMB 10441 / D</strain>
        <plasmid evidence="2">Plasmid pALVIN02</plasmid>
    </source>
</reference>
<protein>
    <submittedName>
        <fullName evidence="1">Uncharacterized protein</fullName>
    </submittedName>
</protein>
<dbReference type="EMBL" id="CP001898">
    <property type="protein sequence ID" value="ADC64162.1"/>
    <property type="molecule type" value="Genomic_DNA"/>
</dbReference>
<geneLocation type="plasmid" evidence="1 2">
    <name>pALVIN02</name>
</geneLocation>
<dbReference type="HOGENOM" id="CLU_712973_0_0_6"/>
<proteinExistence type="predicted"/>
<dbReference type="RefSeq" id="WP_012979587.1">
    <property type="nucleotide sequence ID" value="NC_013862.1"/>
</dbReference>
<dbReference type="OrthoDB" id="8592743at2"/>
<accession>D3RWF0</accession>